<dbReference type="Gene3D" id="1.20.58.60">
    <property type="match status" value="2"/>
</dbReference>
<feature type="coiled-coil region" evidence="2">
    <location>
        <begin position="347"/>
        <end position="426"/>
    </location>
</feature>
<sequence length="593" mass="68520">PDLFRWAEVPTTDHVETLNHAFDVANKQLGIPPLLDAEDVDTTRPDEKSVMTYVASYYHTFARMKNEQKSGRRIANIIGQLMDCDGRKAEYSRLVSTLLEWIRMKIQDLNCRDLPNSLDGIQRLLLGFKQYRTVEKPPKYKERSEIEALYFDINTMNKSLVGEPWAPLEGQLPQDLERAWQQLEQAEHARELALRTELLRQQRLEQLAYKFHTKSVLRKGYLKEMIQVLSDPRYGSNVAQVDATVKKHEAISADILARTERFEDLSAMAAELVKENYHGAETVSRTEQAVLQRWKELLELLERHRSSLAKLAHLMTLLREADAVAHTLGEMKAQFQSEEVGRHLVDVERLLQQHALQELQLGALEESIRRLMRHGAGADGPQQTTQQLHHQLQQLEDSLTELVAAAKDRKARLEDARNLYQFLEDHDEEEGWVTEKQRICRADVAAKDLRAVQALRQKHTALLHELRAKDLVAQRHRSKGQSLIDAKHPKSIEIERRLASLNKQWEILRELAEAREKQLADAAEAHQSEVHRSWVNLASKYPFLPLCVPKQQYPKKDAEKYRVSISRKFSEGTTSKRGNRGWGREEVLVRFPQ</sequence>
<dbReference type="AlphaFoldDB" id="A0A8S4QP19"/>
<feature type="domain" description="Calponin-homology (CH)" evidence="3">
    <location>
        <begin position="1"/>
        <end position="62"/>
    </location>
</feature>
<organism evidence="4 5">
    <name type="scientific">Pararge aegeria aegeria</name>
    <dbReference type="NCBI Taxonomy" id="348720"/>
    <lineage>
        <taxon>Eukaryota</taxon>
        <taxon>Metazoa</taxon>
        <taxon>Ecdysozoa</taxon>
        <taxon>Arthropoda</taxon>
        <taxon>Hexapoda</taxon>
        <taxon>Insecta</taxon>
        <taxon>Pterygota</taxon>
        <taxon>Neoptera</taxon>
        <taxon>Endopterygota</taxon>
        <taxon>Lepidoptera</taxon>
        <taxon>Glossata</taxon>
        <taxon>Ditrysia</taxon>
        <taxon>Papilionoidea</taxon>
        <taxon>Nymphalidae</taxon>
        <taxon>Satyrinae</taxon>
        <taxon>Satyrini</taxon>
        <taxon>Parargina</taxon>
        <taxon>Pararge</taxon>
    </lineage>
</organism>
<dbReference type="SUPFAM" id="SSF47576">
    <property type="entry name" value="Calponin-homology domain, CH-domain"/>
    <property type="match status" value="1"/>
</dbReference>
<dbReference type="Proteomes" id="UP000838756">
    <property type="component" value="Unassembled WGS sequence"/>
</dbReference>
<name>A0A8S4QP19_9NEOP</name>
<protein>
    <submittedName>
        <fullName evidence="4">Jg20470 protein</fullName>
    </submittedName>
</protein>
<keyword evidence="1" id="KW-0677">Repeat</keyword>
<dbReference type="CDD" id="cd00176">
    <property type="entry name" value="SPEC"/>
    <property type="match status" value="3"/>
</dbReference>
<dbReference type="InterPro" id="IPR002017">
    <property type="entry name" value="Spectrin_repeat"/>
</dbReference>
<dbReference type="SUPFAM" id="SSF46966">
    <property type="entry name" value="Spectrin repeat"/>
    <property type="match status" value="3"/>
</dbReference>
<dbReference type="PANTHER" id="PTHR11915">
    <property type="entry name" value="SPECTRIN/FILAMIN RELATED CYTOSKELETAL PROTEIN"/>
    <property type="match status" value="1"/>
</dbReference>
<evidence type="ECO:0000256" key="1">
    <source>
        <dbReference type="ARBA" id="ARBA00022737"/>
    </source>
</evidence>
<keyword evidence="2" id="KW-0175">Coiled coil</keyword>
<feature type="non-terminal residue" evidence="4">
    <location>
        <position position="1"/>
    </location>
</feature>
<evidence type="ECO:0000313" key="5">
    <source>
        <dbReference type="Proteomes" id="UP000838756"/>
    </source>
</evidence>
<proteinExistence type="predicted"/>
<dbReference type="FunFam" id="1.20.58.60:FF:000145">
    <property type="entry name" value="Spectrin beta chain, non-erythrocytic"/>
    <property type="match status" value="1"/>
</dbReference>
<dbReference type="InterPro" id="IPR036872">
    <property type="entry name" value="CH_dom_sf"/>
</dbReference>
<dbReference type="GO" id="GO:0005737">
    <property type="term" value="C:cytoplasm"/>
    <property type="evidence" value="ECO:0007669"/>
    <property type="project" value="UniProtKB-ARBA"/>
</dbReference>
<dbReference type="Gene3D" id="1.10.418.10">
    <property type="entry name" value="Calponin-like domain"/>
    <property type="match status" value="1"/>
</dbReference>
<dbReference type="Pfam" id="PF00435">
    <property type="entry name" value="Spectrin"/>
    <property type="match status" value="4"/>
</dbReference>
<dbReference type="PROSITE" id="PS50021">
    <property type="entry name" value="CH"/>
    <property type="match status" value="1"/>
</dbReference>
<evidence type="ECO:0000259" key="3">
    <source>
        <dbReference type="PROSITE" id="PS50021"/>
    </source>
</evidence>
<accession>A0A8S4QP19</accession>
<comment type="caution">
    <text evidence="4">The sequence shown here is derived from an EMBL/GenBank/DDBJ whole genome shotgun (WGS) entry which is preliminary data.</text>
</comment>
<evidence type="ECO:0000313" key="4">
    <source>
        <dbReference type="EMBL" id="CAH2216284.1"/>
    </source>
</evidence>
<gene>
    <name evidence="4" type="primary">jg20470</name>
    <name evidence="4" type="ORF">PAEG_LOCUS4335</name>
</gene>
<dbReference type="Pfam" id="PF00307">
    <property type="entry name" value="CH"/>
    <property type="match status" value="1"/>
</dbReference>
<dbReference type="InterPro" id="IPR018159">
    <property type="entry name" value="Spectrin/alpha-actinin"/>
</dbReference>
<keyword evidence="5" id="KW-1185">Reference proteome</keyword>
<dbReference type="OrthoDB" id="5865767at2759"/>
<dbReference type="EMBL" id="CAKXAJ010014802">
    <property type="protein sequence ID" value="CAH2216284.1"/>
    <property type="molecule type" value="Genomic_DNA"/>
</dbReference>
<dbReference type="InterPro" id="IPR001715">
    <property type="entry name" value="CH_dom"/>
</dbReference>
<dbReference type="SMART" id="SM00150">
    <property type="entry name" value="SPEC"/>
    <property type="match status" value="4"/>
</dbReference>
<reference evidence="4" key="1">
    <citation type="submission" date="2022-03" db="EMBL/GenBank/DDBJ databases">
        <authorList>
            <person name="Lindestad O."/>
        </authorList>
    </citation>
    <scope>NUCLEOTIDE SEQUENCE</scope>
</reference>
<evidence type="ECO:0000256" key="2">
    <source>
        <dbReference type="SAM" id="Coils"/>
    </source>
</evidence>